<dbReference type="InterPro" id="IPR004864">
    <property type="entry name" value="LEA_2"/>
</dbReference>
<dbReference type="Proteomes" id="UP001259659">
    <property type="component" value="Unassembled WGS sequence"/>
</dbReference>
<evidence type="ECO:0000259" key="2">
    <source>
        <dbReference type="SMART" id="SM00769"/>
    </source>
</evidence>
<proteinExistence type="predicted"/>
<dbReference type="SUPFAM" id="SSF117070">
    <property type="entry name" value="LEA14-like"/>
    <property type="match status" value="2"/>
</dbReference>
<dbReference type="SMART" id="SM00769">
    <property type="entry name" value="WHy"/>
    <property type="match status" value="2"/>
</dbReference>
<dbReference type="InterPro" id="IPR013990">
    <property type="entry name" value="WHy-dom"/>
</dbReference>
<gene>
    <name evidence="3" type="ORF">NDI56_09995</name>
</gene>
<sequence length="332" mass="36344">MVRRRGVVVAAVAAGLLLLGAAVYGLAVVDRPRVQSVDNSWGTVTAERTEVVSDIRVDNPLLLRLGDGVADVRYNVTLNGVRMASGVERGVRLGGSDDVVTVRTWLDNDKIQPWWVSHVNRNETTTVRVDPEVRVDYAGVDLPAEEATRTRTVRTDLLEPLNTERNRSVAVFGRTALVVEETSARWGEATRARTPIRASTTVTNELPVAVPLTDVRYTIRMNGIVVGRGTAAGRTVIPAESTRQVALRADIDNSKLDEWWVTHRRRNGSSRLSVAFDATVGYRDVDRRVTLDGLTYNRTFRTDIFDEESNGSATPGTPAVRGSPARASRGAT</sequence>
<organism evidence="3 4">
    <name type="scientific">Haloarcula saliterrae</name>
    <dbReference type="NCBI Taxonomy" id="2950534"/>
    <lineage>
        <taxon>Archaea</taxon>
        <taxon>Methanobacteriati</taxon>
        <taxon>Methanobacteriota</taxon>
        <taxon>Stenosarchaea group</taxon>
        <taxon>Halobacteria</taxon>
        <taxon>Halobacteriales</taxon>
        <taxon>Haloarculaceae</taxon>
        <taxon>Haloarcula</taxon>
    </lineage>
</organism>
<dbReference type="Pfam" id="PF03168">
    <property type="entry name" value="LEA_2"/>
    <property type="match status" value="1"/>
</dbReference>
<feature type="region of interest" description="Disordered" evidence="1">
    <location>
        <begin position="306"/>
        <end position="332"/>
    </location>
</feature>
<protein>
    <submittedName>
        <fullName evidence="3">LEA type 2 family protein</fullName>
    </submittedName>
</protein>
<feature type="domain" description="Water stress and hypersensitive response" evidence="2">
    <location>
        <begin position="34"/>
        <end position="152"/>
    </location>
</feature>
<name>A0ABU2FBT0_9EURY</name>
<accession>A0ABU2FBT0</accession>
<dbReference type="RefSeq" id="WP_310919358.1">
    <property type="nucleotide sequence ID" value="NZ_JAMQON010000002.1"/>
</dbReference>
<reference evidence="3 4" key="1">
    <citation type="submission" date="2022-06" db="EMBL/GenBank/DDBJ databases">
        <title>Haloarcula sp. a new haloarchaeum isolate from saline soil.</title>
        <authorList>
            <person name="Strakova D."/>
            <person name="Galisteo C."/>
            <person name="Sanchez-Porro C."/>
            <person name="Ventosa A."/>
        </authorList>
    </citation>
    <scope>NUCLEOTIDE SEQUENCE [LARGE SCALE GENOMIC DNA]</scope>
    <source>
        <strain evidence="3 4">S1CR25-12</strain>
    </source>
</reference>
<evidence type="ECO:0000313" key="4">
    <source>
        <dbReference type="Proteomes" id="UP001259659"/>
    </source>
</evidence>
<evidence type="ECO:0000313" key="3">
    <source>
        <dbReference type="EMBL" id="MDS0259723.1"/>
    </source>
</evidence>
<comment type="caution">
    <text evidence="3">The sequence shown here is derived from an EMBL/GenBank/DDBJ whole genome shotgun (WGS) entry which is preliminary data.</text>
</comment>
<feature type="domain" description="Water stress and hypersensitive response" evidence="2">
    <location>
        <begin position="179"/>
        <end position="293"/>
    </location>
</feature>
<dbReference type="InterPro" id="IPR013783">
    <property type="entry name" value="Ig-like_fold"/>
</dbReference>
<keyword evidence="4" id="KW-1185">Reference proteome</keyword>
<dbReference type="Gene3D" id="2.60.40.10">
    <property type="entry name" value="Immunoglobulins"/>
    <property type="match status" value="2"/>
</dbReference>
<dbReference type="EMBL" id="JAMQON010000002">
    <property type="protein sequence ID" value="MDS0259723.1"/>
    <property type="molecule type" value="Genomic_DNA"/>
</dbReference>
<evidence type="ECO:0000256" key="1">
    <source>
        <dbReference type="SAM" id="MobiDB-lite"/>
    </source>
</evidence>